<evidence type="ECO:0000256" key="6">
    <source>
        <dbReference type="ARBA" id="ARBA00022840"/>
    </source>
</evidence>
<dbReference type="EMBL" id="LN847177">
    <property type="protein sequence ID" value="CRI43649.1"/>
    <property type="molecule type" value="Genomic_DNA"/>
</dbReference>
<dbReference type="PROSITE" id="PS00211">
    <property type="entry name" value="ABC_TRANSPORTER_1"/>
    <property type="match status" value="1"/>
</dbReference>
<keyword evidence="7 9" id="KW-1133">Transmembrane helix</keyword>
<dbReference type="PANTHER" id="PTHR24221">
    <property type="entry name" value="ATP-BINDING CASSETTE SUB-FAMILY B"/>
    <property type="match status" value="1"/>
</dbReference>
<dbReference type="KEGG" id="cpn:CPn_0413"/>
<dbReference type="EMBL" id="LN847226">
    <property type="protein sequence ID" value="CRI45890.1"/>
    <property type="molecule type" value="Genomic_DNA"/>
</dbReference>
<dbReference type="EMBL" id="LN847003">
    <property type="protein sequence ID" value="CRI40294.1"/>
    <property type="molecule type" value="Genomic_DNA"/>
</dbReference>
<dbReference type="InterPro" id="IPR017871">
    <property type="entry name" value="ABC_transporter-like_CS"/>
</dbReference>
<dbReference type="PROSITE" id="PS50893">
    <property type="entry name" value="ABC_TRANSPORTER_2"/>
    <property type="match status" value="1"/>
</dbReference>
<dbReference type="InterPro" id="IPR003439">
    <property type="entry name" value="ABC_transporter-like_ATP-bd"/>
</dbReference>
<dbReference type="InterPro" id="IPR003593">
    <property type="entry name" value="AAA+_ATPase"/>
</dbReference>
<dbReference type="EMBL" id="LN847244">
    <property type="protein sequence ID" value="CRI49315.1"/>
    <property type="molecule type" value="Genomic_DNA"/>
</dbReference>
<dbReference type="PROSITE" id="PS50929">
    <property type="entry name" value="ABC_TM1F"/>
    <property type="match status" value="1"/>
</dbReference>
<dbReference type="InterPro" id="IPR011527">
    <property type="entry name" value="ABC1_TM_dom"/>
</dbReference>
<dbReference type="HOGENOM" id="CLU_000604_84_3_0"/>
<evidence type="ECO:0000313" key="16">
    <source>
        <dbReference type="EMBL" id="CRI45890.1"/>
    </source>
</evidence>
<evidence type="ECO:0000313" key="19">
    <source>
        <dbReference type="EMBL" id="CRI50445.1"/>
    </source>
</evidence>
<dbReference type="EMBL" id="LN847232">
    <property type="protein sequence ID" value="CRI47020.1"/>
    <property type="molecule type" value="Genomic_DNA"/>
</dbReference>
<keyword evidence="2" id="KW-0813">Transport</keyword>
<evidence type="ECO:0000313" key="12">
    <source>
        <dbReference type="EMBL" id="AAD18557.1"/>
    </source>
</evidence>
<feature type="transmembrane region" description="Helical" evidence="9">
    <location>
        <begin position="125"/>
        <end position="146"/>
    </location>
</feature>
<dbReference type="GO" id="GO:0140359">
    <property type="term" value="F:ABC-type transporter activity"/>
    <property type="evidence" value="ECO:0007669"/>
    <property type="project" value="InterPro"/>
</dbReference>
<sequence length="659" mass="73891">MKLLLKAVLRHKNHLVILGCSLLAILGLTFSSQMEIFSLGMIAKTGPDAFLLFGRKESGKLVKVSELSQKDILENWQAISKDSETLTVSDATTYIAEHGKSTASLTSKLSKFVRNYIDVSRFRGLAIFLICVAIFKAVTLFFQRFLGQVVAIRVSRDLRQDYFKALQQLPMTFFHDHDIGNLSNRVMTDSASIALAVNSLMINYIQAPITFILTLGVCLSISWKFSILICVAFPIFILPIVVIARKIKNLAKRIQKSQDSFSSVLYDFLAGVMTVKVFRTEKFAFTKYCEHNNKISALEEKSAAYGLLPRPLLHTIASLFFAFVVVIGIYKFAIPPEELIVFCGLLYLIYDPIKKFGDENTSIMRGCAAAERFYEVLNHPDLHSQKEREIEFLGLSNTITFENVSFGYQEDKHILKNLSFTLHKGEALGIVGPTGSGKTTLVKLLPRLYEVSQGKILIDSLPITEYNKGSLRNHIACVLQNPFLFYDTVWNNLTCGKDMEEEAVLEALKRAYADEFILKLPKGVHSVLEESGKNLSGGQQQRLAIARALLKNASILILDEATSALDAISENYIKNIIGELKGQCTQIIIAHKLTTLEHVDRVLYIENGQKIAEGTKEELLQTCPEFLKMWELSGTKEYNRVFVPDHKLVANPTDMAITT</sequence>
<dbReference type="EC" id="3.6.3.-" evidence="16"/>
<dbReference type="InterPro" id="IPR039421">
    <property type="entry name" value="Type_1_exporter"/>
</dbReference>
<keyword evidence="16" id="KW-0378">Hydrolase</keyword>
<evidence type="ECO:0000256" key="1">
    <source>
        <dbReference type="ARBA" id="ARBA00004651"/>
    </source>
</evidence>
<dbReference type="SMART" id="SM00382">
    <property type="entry name" value="AAA"/>
    <property type="match status" value="1"/>
</dbReference>
<dbReference type="CDD" id="cd18552">
    <property type="entry name" value="ABC_6TM_MsbA_like"/>
    <property type="match status" value="1"/>
</dbReference>
<dbReference type="GO" id="GO:0016887">
    <property type="term" value="F:ATP hydrolysis activity"/>
    <property type="evidence" value="ECO:0007669"/>
    <property type="project" value="InterPro"/>
</dbReference>
<evidence type="ECO:0000313" key="20">
    <source>
        <dbReference type="EMBL" id="CRI52872.1"/>
    </source>
</evidence>
<dbReference type="EMBL" id="LN846998">
    <property type="protein sequence ID" value="CRI38028.1"/>
    <property type="molecule type" value="Genomic_DNA"/>
</dbReference>
<dbReference type="FunFam" id="3.40.50.300:FF:000221">
    <property type="entry name" value="Multidrug ABC transporter ATP-binding protein"/>
    <property type="match status" value="1"/>
</dbReference>
<feature type="transmembrane region" description="Helical" evidence="9">
    <location>
        <begin position="312"/>
        <end position="333"/>
    </location>
</feature>
<reference evidence="12 21" key="1">
    <citation type="journal article" date="1999" name="Nat. Genet.">
        <title>Comparative genomes of Chlamydia pneumoniae and C. trachomatis.</title>
        <authorList>
            <person name="Kalman S."/>
            <person name="Mitchell W."/>
            <person name="Marathe R."/>
            <person name="Lammel C."/>
            <person name="Fan J."/>
            <person name="Hyman R.W."/>
            <person name="Olinger L."/>
            <person name="Grimwood J."/>
            <person name="Davis R.W."/>
            <person name="Stephens R.S."/>
        </authorList>
    </citation>
    <scope>NUCLEOTIDE SEQUENCE [LARGE SCALE GENOMIC DNA]</scope>
    <source>
        <strain evidence="12 21">CWL029</strain>
    </source>
</reference>
<reference evidence="16" key="2">
    <citation type="submission" date="2015-05" db="EMBL/GenBank/DDBJ databases">
        <authorList>
            <person name="Rattei Thomas"/>
        </authorList>
    </citation>
    <scope>NUCLEOTIDE SEQUENCE</scope>
    <source>
        <strain evidence="13">CV15</strain>
        <strain evidence="14">CWL029c</strain>
        <strain evidence="15">H12</strain>
        <strain evidence="16">MUL2216</strain>
        <strain evidence="17">Panola</strain>
        <strain evidence="19">PB1</strain>
        <strain evidence="18">U1271</strain>
        <strain evidence="20">Wien2</strain>
    </source>
</reference>
<evidence type="ECO:0000259" key="11">
    <source>
        <dbReference type="PROSITE" id="PS50929"/>
    </source>
</evidence>
<comment type="subcellular location">
    <subcellularLocation>
        <location evidence="1">Cell membrane</location>
        <topology evidence="1">Multi-pass membrane protein</topology>
    </subcellularLocation>
</comment>
<keyword evidence="6 16" id="KW-0067">ATP-binding</keyword>
<evidence type="ECO:0000313" key="14">
    <source>
        <dbReference type="EMBL" id="CRI40294.1"/>
    </source>
</evidence>
<evidence type="ECO:0000313" key="13">
    <source>
        <dbReference type="EMBL" id="CRI38028.1"/>
    </source>
</evidence>
<evidence type="ECO:0000256" key="8">
    <source>
        <dbReference type="ARBA" id="ARBA00023136"/>
    </source>
</evidence>
<dbReference type="RefSeq" id="WP_010883056.1">
    <property type="nucleotide sequence ID" value="NZ_CP160064.1"/>
</dbReference>
<keyword evidence="5" id="KW-0547">Nucleotide-binding</keyword>
<evidence type="ECO:0000256" key="9">
    <source>
        <dbReference type="SAM" id="Phobius"/>
    </source>
</evidence>
<dbReference type="InterPro" id="IPR027417">
    <property type="entry name" value="P-loop_NTPase"/>
</dbReference>
<evidence type="ECO:0000313" key="18">
    <source>
        <dbReference type="EMBL" id="CRI49315.1"/>
    </source>
</evidence>
<dbReference type="Gene3D" id="1.20.1560.10">
    <property type="entry name" value="ABC transporter type 1, transmembrane domain"/>
    <property type="match status" value="1"/>
</dbReference>
<dbReference type="PANTHER" id="PTHR24221:SF654">
    <property type="entry name" value="ATP-BINDING CASSETTE SUB-FAMILY B MEMBER 6"/>
    <property type="match status" value="1"/>
</dbReference>
<gene>
    <name evidence="12" type="primary">msbA</name>
    <name evidence="12" type="ordered locus">CPn_0413</name>
    <name evidence="13" type="ORF">BN1224_CV15_B_03510</name>
    <name evidence="15" type="ORF">BN1224_H12_DW_00450</name>
    <name evidence="16" type="ORF">BN1224_MUL2216_E_01510</name>
    <name evidence="17" type="ORF">BN1224_Panola_F_00830</name>
    <name evidence="19" type="ORF">BN1224_PB1_B_04140</name>
    <name evidence="18" type="ORF">BN1224_U1271_C_02550</name>
    <name evidence="20" type="ORF">BN1224_Wien2_G_00500</name>
    <name evidence="14" type="ORF">CWL029c_C_02540</name>
</gene>
<dbReference type="EMBL" id="LN847240">
    <property type="protein sequence ID" value="CRI50445.1"/>
    <property type="molecule type" value="Genomic_DNA"/>
</dbReference>
<dbReference type="GO" id="GO:0005886">
    <property type="term" value="C:plasma membrane"/>
    <property type="evidence" value="ECO:0007669"/>
    <property type="project" value="UniProtKB-SubCell"/>
</dbReference>
<dbReference type="GO" id="GO:0005524">
    <property type="term" value="F:ATP binding"/>
    <property type="evidence" value="ECO:0007669"/>
    <property type="project" value="UniProtKB-KW"/>
</dbReference>
<evidence type="ECO:0000256" key="5">
    <source>
        <dbReference type="ARBA" id="ARBA00022741"/>
    </source>
</evidence>
<dbReference type="InterPro" id="IPR036640">
    <property type="entry name" value="ABC1_TM_sf"/>
</dbReference>
<evidence type="ECO:0000256" key="2">
    <source>
        <dbReference type="ARBA" id="ARBA00022448"/>
    </source>
</evidence>
<evidence type="ECO:0000313" key="17">
    <source>
        <dbReference type="EMBL" id="CRI47020.1"/>
    </source>
</evidence>
<organism evidence="16">
    <name type="scientific">Chlamydia pneumoniae</name>
    <name type="common">Chlamydophila pneumoniae</name>
    <dbReference type="NCBI Taxonomy" id="83558"/>
    <lineage>
        <taxon>Bacteria</taxon>
        <taxon>Pseudomonadati</taxon>
        <taxon>Chlamydiota</taxon>
        <taxon>Chlamydiia</taxon>
        <taxon>Chlamydiales</taxon>
        <taxon>Chlamydiaceae</taxon>
        <taxon>Chlamydia/Chlamydophila group</taxon>
        <taxon>Chlamydia</taxon>
    </lineage>
</organism>
<dbReference type="Pfam" id="PF00664">
    <property type="entry name" value="ABC_membrane"/>
    <property type="match status" value="1"/>
</dbReference>
<keyword evidence="3" id="KW-1003">Cell membrane</keyword>
<feature type="transmembrane region" description="Helical" evidence="9">
    <location>
        <begin position="221"/>
        <end position="244"/>
    </location>
</feature>
<dbReference type="AlphaFoldDB" id="A0A0F7X0I2"/>
<evidence type="ECO:0000256" key="4">
    <source>
        <dbReference type="ARBA" id="ARBA00022692"/>
    </source>
</evidence>
<accession>A0A0F7X0I2</accession>
<dbReference type="EMBL" id="LN847254">
    <property type="protein sequence ID" value="CRI52872.1"/>
    <property type="molecule type" value="Genomic_DNA"/>
</dbReference>
<name>A0A0F7X0I2_CHLPN</name>
<dbReference type="Pfam" id="PF00005">
    <property type="entry name" value="ABC_tran"/>
    <property type="match status" value="1"/>
</dbReference>
<dbReference type="Proteomes" id="UP000000801">
    <property type="component" value="Chromosome"/>
</dbReference>
<evidence type="ECO:0000313" key="21">
    <source>
        <dbReference type="Proteomes" id="UP000000801"/>
    </source>
</evidence>
<feature type="domain" description="ABC transmembrane type-1" evidence="11">
    <location>
        <begin position="105"/>
        <end position="365"/>
    </location>
</feature>
<dbReference type="Gene3D" id="3.40.50.300">
    <property type="entry name" value="P-loop containing nucleotide triphosphate hydrolases"/>
    <property type="match status" value="1"/>
</dbReference>
<dbReference type="OrthoDB" id="9771903at2"/>
<keyword evidence="8 9" id="KW-0472">Membrane</keyword>
<dbReference type="PATRIC" id="fig|115713.3.peg.457"/>
<feature type="transmembrane region" description="Helical" evidence="9">
    <location>
        <begin position="193"/>
        <end position="215"/>
    </location>
</feature>
<dbReference type="EMBL" id="AE001363">
    <property type="protein sequence ID" value="AAD18557.1"/>
    <property type="molecule type" value="Genomic_DNA"/>
</dbReference>
<protein>
    <submittedName>
        <fullName evidence="16">Lipid A export ATP-binding/permease protein MsbA</fullName>
        <ecNumber evidence="16">3.6.3.-</ecNumber>
    </submittedName>
    <submittedName>
        <fullName evidence="12">Transport ATP Binding Protein</fullName>
    </submittedName>
</protein>
<feature type="domain" description="ABC transporter" evidence="10">
    <location>
        <begin position="399"/>
        <end position="632"/>
    </location>
</feature>
<evidence type="ECO:0000256" key="3">
    <source>
        <dbReference type="ARBA" id="ARBA00022475"/>
    </source>
</evidence>
<evidence type="ECO:0000313" key="15">
    <source>
        <dbReference type="EMBL" id="CRI43649.1"/>
    </source>
</evidence>
<keyword evidence="4 9" id="KW-0812">Transmembrane</keyword>
<dbReference type="SUPFAM" id="SSF52540">
    <property type="entry name" value="P-loop containing nucleoside triphosphate hydrolases"/>
    <property type="match status" value="1"/>
</dbReference>
<evidence type="ECO:0000259" key="10">
    <source>
        <dbReference type="PROSITE" id="PS50893"/>
    </source>
</evidence>
<dbReference type="SUPFAM" id="SSF90123">
    <property type="entry name" value="ABC transporter transmembrane region"/>
    <property type="match status" value="1"/>
</dbReference>
<dbReference type="GO" id="GO:0034040">
    <property type="term" value="F:ATPase-coupled lipid transmembrane transporter activity"/>
    <property type="evidence" value="ECO:0007669"/>
    <property type="project" value="TreeGrafter"/>
</dbReference>
<proteinExistence type="predicted"/>
<evidence type="ECO:0000256" key="7">
    <source>
        <dbReference type="ARBA" id="ARBA00022989"/>
    </source>
</evidence>